<comment type="caution">
    <text evidence="1">The sequence shown here is derived from an EMBL/GenBank/DDBJ whole genome shotgun (WGS) entry which is preliminary data.</text>
</comment>
<reference evidence="1" key="1">
    <citation type="submission" date="2020-11" db="EMBL/GenBank/DDBJ databases">
        <authorList>
            <consortium name="DOE Joint Genome Institute"/>
            <person name="Ahrendt S."/>
            <person name="Riley R."/>
            <person name="Andreopoulos W."/>
            <person name="LaButti K."/>
            <person name="Pangilinan J."/>
            <person name="Ruiz-duenas F.J."/>
            <person name="Barrasa J.M."/>
            <person name="Sanchez-Garcia M."/>
            <person name="Camarero S."/>
            <person name="Miyauchi S."/>
            <person name="Serrano A."/>
            <person name="Linde D."/>
            <person name="Babiker R."/>
            <person name="Drula E."/>
            <person name="Ayuso-Fernandez I."/>
            <person name="Pacheco R."/>
            <person name="Padilla G."/>
            <person name="Ferreira P."/>
            <person name="Barriuso J."/>
            <person name="Kellner H."/>
            <person name="Castanera R."/>
            <person name="Alfaro M."/>
            <person name="Ramirez L."/>
            <person name="Pisabarro A.G."/>
            <person name="Kuo A."/>
            <person name="Tritt A."/>
            <person name="Lipzen A."/>
            <person name="He G."/>
            <person name="Yan M."/>
            <person name="Ng V."/>
            <person name="Cullen D."/>
            <person name="Martin F."/>
            <person name="Rosso M.-N."/>
            <person name="Henrissat B."/>
            <person name="Hibbett D."/>
            <person name="Martinez A.T."/>
            <person name="Grigoriev I.V."/>
        </authorList>
    </citation>
    <scope>NUCLEOTIDE SEQUENCE</scope>
    <source>
        <strain evidence="1">AH 44721</strain>
    </source>
</reference>
<dbReference type="OrthoDB" id="1055148at2759"/>
<dbReference type="Proteomes" id="UP000724874">
    <property type="component" value="Unassembled WGS sequence"/>
</dbReference>
<name>A0A9P5P014_GYMJU</name>
<evidence type="ECO:0000313" key="2">
    <source>
        <dbReference type="Proteomes" id="UP000724874"/>
    </source>
</evidence>
<organism evidence="1 2">
    <name type="scientific">Gymnopilus junonius</name>
    <name type="common">Spectacular rustgill mushroom</name>
    <name type="synonym">Gymnopilus spectabilis subsp. junonius</name>
    <dbReference type="NCBI Taxonomy" id="109634"/>
    <lineage>
        <taxon>Eukaryota</taxon>
        <taxon>Fungi</taxon>
        <taxon>Dikarya</taxon>
        <taxon>Basidiomycota</taxon>
        <taxon>Agaricomycotina</taxon>
        <taxon>Agaricomycetes</taxon>
        <taxon>Agaricomycetidae</taxon>
        <taxon>Agaricales</taxon>
        <taxon>Agaricineae</taxon>
        <taxon>Hymenogastraceae</taxon>
        <taxon>Gymnopilus</taxon>
    </lineage>
</organism>
<dbReference type="EMBL" id="JADNYJ010000007">
    <property type="protein sequence ID" value="KAF8910207.1"/>
    <property type="molecule type" value="Genomic_DNA"/>
</dbReference>
<evidence type="ECO:0000313" key="1">
    <source>
        <dbReference type="EMBL" id="KAF8910207.1"/>
    </source>
</evidence>
<gene>
    <name evidence="1" type="ORF">CPB84DRAFT_1764925</name>
</gene>
<protein>
    <submittedName>
        <fullName evidence="1">Uncharacterized protein</fullName>
    </submittedName>
</protein>
<dbReference type="AlphaFoldDB" id="A0A9P5P014"/>
<sequence>MSRSMGGGTAIVLAYGLKIEDTKDPFVDLAQRAFQAALDSAFLVDVTPLPRRSYRKASMSYPMLRH</sequence>
<accession>A0A9P5P014</accession>
<keyword evidence="2" id="KW-1185">Reference proteome</keyword>
<proteinExistence type="predicted"/>